<evidence type="ECO:0000313" key="1">
    <source>
        <dbReference type="EMBL" id="KAK1838238.1"/>
    </source>
</evidence>
<reference evidence="1" key="1">
    <citation type="submission" date="2023-01" db="EMBL/GenBank/DDBJ databases">
        <title>Colletotrichum chrysophilum M932 genome sequence.</title>
        <authorList>
            <person name="Baroncelli R."/>
        </authorList>
    </citation>
    <scope>NUCLEOTIDE SEQUENCE</scope>
    <source>
        <strain evidence="1">M932</strain>
    </source>
</reference>
<proteinExistence type="predicted"/>
<dbReference type="AlphaFoldDB" id="A0AAD8ZYT2"/>
<comment type="caution">
    <text evidence="1">The sequence shown here is derived from an EMBL/GenBank/DDBJ whole genome shotgun (WGS) entry which is preliminary data.</text>
</comment>
<sequence length="129" mass="14228">MPPLGEAKPANGMQTHLQAVATLMLDRCARRQSSNAYYPCLWPVPSSVCASLQVEGVKVSKQLSTDRQTDRCTMTIGASLRCNTRQSEGPRHVGCCSPLLRRVQRASLTEEGREHAANLARLSWLLRHG</sequence>
<dbReference type="Proteomes" id="UP001243330">
    <property type="component" value="Unassembled WGS sequence"/>
</dbReference>
<gene>
    <name evidence="1" type="ORF">CCHR01_19134</name>
</gene>
<accession>A0AAD8ZYT2</accession>
<name>A0AAD8ZYT2_9PEZI</name>
<protein>
    <submittedName>
        <fullName evidence="1">Uncharacterized protein</fullName>
    </submittedName>
</protein>
<dbReference type="EMBL" id="JAQOWY010000873">
    <property type="protein sequence ID" value="KAK1838238.1"/>
    <property type="molecule type" value="Genomic_DNA"/>
</dbReference>
<evidence type="ECO:0000313" key="2">
    <source>
        <dbReference type="Proteomes" id="UP001243330"/>
    </source>
</evidence>
<keyword evidence="2" id="KW-1185">Reference proteome</keyword>
<organism evidence="1 2">
    <name type="scientific">Colletotrichum chrysophilum</name>
    <dbReference type="NCBI Taxonomy" id="1836956"/>
    <lineage>
        <taxon>Eukaryota</taxon>
        <taxon>Fungi</taxon>
        <taxon>Dikarya</taxon>
        <taxon>Ascomycota</taxon>
        <taxon>Pezizomycotina</taxon>
        <taxon>Sordariomycetes</taxon>
        <taxon>Hypocreomycetidae</taxon>
        <taxon>Glomerellales</taxon>
        <taxon>Glomerellaceae</taxon>
        <taxon>Colletotrichum</taxon>
        <taxon>Colletotrichum gloeosporioides species complex</taxon>
    </lineage>
</organism>